<reference evidence="5 6" key="1">
    <citation type="submission" date="2020-03" db="EMBL/GenBank/DDBJ databases">
        <title>Sequencing the genomes of 1000 actinobacteria strains.</title>
        <authorList>
            <person name="Klenk H.-P."/>
        </authorList>
    </citation>
    <scope>NUCLEOTIDE SEQUENCE [LARGE SCALE GENOMIC DNA]</scope>
    <source>
        <strain evidence="5 6">DSM 44556</strain>
    </source>
</reference>
<name>A0A7X5ZDP5_9MYCO</name>
<sequence>MSDTVRVAQGYVRGKEDNGILAFKGIPYAAAPIGVHRFKEPTAAPAWEGIRDTTEYGPTAPSLPYSPPLDQLMEEPVIEGPDYLNLNVWTPATDAGRRPVLVWIHGGAFANGSGAVSAYDGSRFARDGVVCVTINYRLGAEGFLQIDGAPANRGLLDQIAALRWVRDNIAAFGGDPDAVTIAGESAGAMSVMTLLSTSQAAGLFRRAIAESGAGHHVQTAASAAKVTAAIAEELGVEATLASFSAVSPADLLAAQGVVGQMISEAPDPTVWGELATSPMPFQPVIDGAFVAARPIDRFAAGVGRDVDVLIGTNAQEAALFLVPNGAADAANEDTLASILALVGADPDVVLPVYRQAQPSASAGELLVTWLTDWFYRVPAARVAESRMMHGADTHVYEFGWPSPLLDGRLGACHTAEIAFAFDQLATPASAMIAGVNPPQKLADEMHGAWVSFVKGGDPGWSPYGEDRIVRRLNVHSDTARDPAPDQRRIWDGIR</sequence>
<dbReference type="InterPro" id="IPR050309">
    <property type="entry name" value="Type-B_Carboxylest/Lipase"/>
</dbReference>
<dbReference type="InterPro" id="IPR029058">
    <property type="entry name" value="AB_hydrolase_fold"/>
</dbReference>
<dbReference type="InterPro" id="IPR002018">
    <property type="entry name" value="CarbesteraseB"/>
</dbReference>
<dbReference type="EC" id="3.1.1.-" evidence="3"/>
<organism evidence="5 6">
    <name type="scientific">Mycolicibacterium fluoranthenivorans</name>
    <dbReference type="NCBI Taxonomy" id="258505"/>
    <lineage>
        <taxon>Bacteria</taxon>
        <taxon>Bacillati</taxon>
        <taxon>Actinomycetota</taxon>
        <taxon>Actinomycetes</taxon>
        <taxon>Mycobacteriales</taxon>
        <taxon>Mycobacteriaceae</taxon>
        <taxon>Mycolicibacterium</taxon>
    </lineage>
</organism>
<dbReference type="Pfam" id="PF00135">
    <property type="entry name" value="COesterase"/>
    <property type="match status" value="1"/>
</dbReference>
<accession>A0A7X5ZDP5</accession>
<evidence type="ECO:0000256" key="2">
    <source>
        <dbReference type="ARBA" id="ARBA00022801"/>
    </source>
</evidence>
<gene>
    <name evidence="5" type="ORF">FHU31_003239</name>
</gene>
<evidence type="ECO:0000259" key="4">
    <source>
        <dbReference type="Pfam" id="PF00135"/>
    </source>
</evidence>
<dbReference type="RefSeq" id="WP_263988248.1">
    <property type="nucleotide sequence ID" value="NZ_JAANOW010000001.1"/>
</dbReference>
<dbReference type="AlphaFoldDB" id="A0A7X5ZDP5"/>
<evidence type="ECO:0000313" key="6">
    <source>
        <dbReference type="Proteomes" id="UP000547444"/>
    </source>
</evidence>
<keyword evidence="6" id="KW-1185">Reference proteome</keyword>
<proteinExistence type="inferred from homology"/>
<dbReference type="Proteomes" id="UP000547444">
    <property type="component" value="Unassembled WGS sequence"/>
</dbReference>
<feature type="domain" description="Carboxylesterase type B" evidence="4">
    <location>
        <begin position="3"/>
        <end position="458"/>
    </location>
</feature>
<dbReference type="Gene3D" id="3.40.50.1820">
    <property type="entry name" value="alpha/beta hydrolase"/>
    <property type="match status" value="1"/>
</dbReference>
<keyword evidence="2 3" id="KW-0378">Hydrolase</keyword>
<comment type="caution">
    <text evidence="5">The sequence shown here is derived from an EMBL/GenBank/DDBJ whole genome shotgun (WGS) entry which is preliminary data.</text>
</comment>
<dbReference type="InterPro" id="IPR019826">
    <property type="entry name" value="Carboxylesterase_B_AS"/>
</dbReference>
<comment type="similarity">
    <text evidence="1 3">Belongs to the type-B carboxylesterase/lipase family.</text>
</comment>
<dbReference type="PROSITE" id="PS00122">
    <property type="entry name" value="CARBOXYLESTERASE_B_1"/>
    <property type="match status" value="1"/>
</dbReference>
<evidence type="ECO:0000313" key="5">
    <source>
        <dbReference type="EMBL" id="NIH96283.1"/>
    </source>
</evidence>
<dbReference type="EMBL" id="JAANOW010000001">
    <property type="protein sequence ID" value="NIH96283.1"/>
    <property type="molecule type" value="Genomic_DNA"/>
</dbReference>
<dbReference type="GO" id="GO:0016787">
    <property type="term" value="F:hydrolase activity"/>
    <property type="evidence" value="ECO:0007669"/>
    <property type="project" value="UniProtKB-KW"/>
</dbReference>
<dbReference type="SUPFAM" id="SSF53474">
    <property type="entry name" value="alpha/beta-Hydrolases"/>
    <property type="match status" value="1"/>
</dbReference>
<evidence type="ECO:0000256" key="1">
    <source>
        <dbReference type="ARBA" id="ARBA00005964"/>
    </source>
</evidence>
<evidence type="ECO:0000256" key="3">
    <source>
        <dbReference type="RuleBase" id="RU361235"/>
    </source>
</evidence>
<protein>
    <recommendedName>
        <fullName evidence="3">Carboxylic ester hydrolase</fullName>
        <ecNumber evidence="3">3.1.1.-</ecNumber>
    </recommendedName>
</protein>
<dbReference type="PANTHER" id="PTHR11559">
    <property type="entry name" value="CARBOXYLESTERASE"/>
    <property type="match status" value="1"/>
</dbReference>